<evidence type="ECO:0000313" key="2">
    <source>
        <dbReference type="Proteomes" id="UP001519460"/>
    </source>
</evidence>
<dbReference type="Proteomes" id="UP001519460">
    <property type="component" value="Unassembled WGS sequence"/>
</dbReference>
<protein>
    <submittedName>
        <fullName evidence="1">Uncharacterized protein</fullName>
    </submittedName>
</protein>
<comment type="caution">
    <text evidence="1">The sequence shown here is derived from an EMBL/GenBank/DDBJ whole genome shotgun (WGS) entry which is preliminary data.</text>
</comment>
<feature type="non-terminal residue" evidence="1">
    <location>
        <position position="59"/>
    </location>
</feature>
<evidence type="ECO:0000313" key="1">
    <source>
        <dbReference type="EMBL" id="KAK7484954.1"/>
    </source>
</evidence>
<proteinExistence type="predicted"/>
<name>A0ABD0KCT4_9CAEN</name>
<organism evidence="1 2">
    <name type="scientific">Batillaria attramentaria</name>
    <dbReference type="NCBI Taxonomy" id="370345"/>
    <lineage>
        <taxon>Eukaryota</taxon>
        <taxon>Metazoa</taxon>
        <taxon>Spiralia</taxon>
        <taxon>Lophotrochozoa</taxon>
        <taxon>Mollusca</taxon>
        <taxon>Gastropoda</taxon>
        <taxon>Caenogastropoda</taxon>
        <taxon>Sorbeoconcha</taxon>
        <taxon>Cerithioidea</taxon>
        <taxon>Batillariidae</taxon>
        <taxon>Batillaria</taxon>
    </lineage>
</organism>
<dbReference type="EMBL" id="JACVVK020000201">
    <property type="protein sequence ID" value="KAK7484954.1"/>
    <property type="molecule type" value="Genomic_DNA"/>
</dbReference>
<reference evidence="1 2" key="1">
    <citation type="journal article" date="2023" name="Sci. Data">
        <title>Genome assembly of the Korean intertidal mud-creeper Batillaria attramentaria.</title>
        <authorList>
            <person name="Patra A.K."/>
            <person name="Ho P.T."/>
            <person name="Jun S."/>
            <person name="Lee S.J."/>
            <person name="Kim Y."/>
            <person name="Won Y.J."/>
        </authorList>
    </citation>
    <scope>NUCLEOTIDE SEQUENCE [LARGE SCALE GENOMIC DNA]</scope>
    <source>
        <strain evidence="1">Wonlab-2016</strain>
    </source>
</reference>
<keyword evidence="2" id="KW-1185">Reference proteome</keyword>
<sequence>YFGSPVSHWILKCAWGERKSAAYTVLKLTREVKQFRCRGLGVQAEVSVRPCIYGTEWLK</sequence>
<feature type="non-terminal residue" evidence="1">
    <location>
        <position position="1"/>
    </location>
</feature>
<dbReference type="AlphaFoldDB" id="A0ABD0KCT4"/>
<accession>A0ABD0KCT4</accession>
<gene>
    <name evidence="1" type="ORF">BaRGS_00023732</name>
</gene>